<dbReference type="CDD" id="cd13540">
    <property type="entry name" value="PBP2_ModA_WtpA"/>
    <property type="match status" value="1"/>
</dbReference>
<evidence type="ECO:0000313" key="4">
    <source>
        <dbReference type="Proteomes" id="UP000002071"/>
    </source>
</evidence>
<dbReference type="EMBL" id="CP001687">
    <property type="protein sequence ID" value="ACV11205.1"/>
    <property type="molecule type" value="Genomic_DNA"/>
</dbReference>
<dbReference type="OrthoDB" id="7820at2157"/>
<dbReference type="Proteomes" id="UP000002071">
    <property type="component" value="Chromosome"/>
</dbReference>
<dbReference type="PANTHER" id="PTHR30632:SF16">
    <property type="entry name" value="MOLYBDATE_TUNGSTATE-BINDING PROTEIN WTPA"/>
    <property type="match status" value="1"/>
</dbReference>
<dbReference type="Gene3D" id="3.40.190.10">
    <property type="entry name" value="Periplasmic binding protein-like II"/>
    <property type="match status" value="2"/>
</dbReference>
<evidence type="ECO:0000256" key="2">
    <source>
        <dbReference type="SAM" id="MobiDB-lite"/>
    </source>
</evidence>
<dbReference type="Pfam" id="PF13531">
    <property type="entry name" value="SBP_bac_11"/>
    <property type="match status" value="1"/>
</dbReference>
<sequence length="318" mass="33817">MEQRNDHPGSGGLERVSRRGFLAGAATLGVGTLGGCLASSASTVSVLSAGSLASAFEERVGSTFEEATDFGFQGTYYGSRAVMRLVEDGQRRPDVVVSADAELLRERLQPTLADWDVVFATNALVIAYNPETDIGARLADGEPWHAVLAAADGRIARTDPDLDPLGYRAIQLFDLAESYYDEPGLAGALRANTVIEPEEPQLLAAVESGERAAAVAYRNMAHDWDVPSVELPPELNFADPGLADHYATATYTTEDGTSLPGRPIRYNATVPANAEHPEAGRRFVRLLAERPAPLRESGLVVPDGVPKGHGDVPDGVLP</sequence>
<feature type="region of interest" description="Disordered" evidence="2">
    <location>
        <begin position="298"/>
        <end position="318"/>
    </location>
</feature>
<gene>
    <name evidence="3" type="ordered locus">Huta_1022</name>
</gene>
<dbReference type="eggNOG" id="arCOG00219">
    <property type="taxonomic scope" value="Archaea"/>
</dbReference>
<organism evidence="3 4">
    <name type="scientific">Halorhabdus utahensis (strain DSM 12940 / JCM 11049 / AX-2)</name>
    <dbReference type="NCBI Taxonomy" id="519442"/>
    <lineage>
        <taxon>Archaea</taxon>
        <taxon>Methanobacteriati</taxon>
        <taxon>Methanobacteriota</taxon>
        <taxon>Stenosarchaea group</taxon>
        <taxon>Halobacteria</taxon>
        <taxon>Halobacteriales</taxon>
        <taxon>Haloarculaceae</taxon>
        <taxon>Halorhabdus</taxon>
    </lineage>
</organism>
<dbReference type="GO" id="GO:0030973">
    <property type="term" value="F:molybdate ion binding"/>
    <property type="evidence" value="ECO:0007669"/>
    <property type="project" value="TreeGrafter"/>
</dbReference>
<dbReference type="PANTHER" id="PTHR30632">
    <property type="entry name" value="MOLYBDATE-BINDING PERIPLASMIC PROTEIN"/>
    <property type="match status" value="1"/>
</dbReference>
<keyword evidence="4" id="KW-1185">Reference proteome</keyword>
<dbReference type="PROSITE" id="PS51318">
    <property type="entry name" value="TAT"/>
    <property type="match status" value="1"/>
</dbReference>
<dbReference type="HOGENOM" id="CLU_055936_2_0_2"/>
<reference evidence="3 4" key="1">
    <citation type="journal article" date="2009" name="Stand. Genomic Sci.">
        <title>Complete genome sequence of Halorhabdus utahensis type strain (AX-2).</title>
        <authorList>
            <person name="Anderson I."/>
            <person name="Tindall B.J."/>
            <person name="Pomrenke H."/>
            <person name="Goker M."/>
            <person name="Lapidus A."/>
            <person name="Nolan M."/>
            <person name="Copeland A."/>
            <person name="Glavina Del Rio T."/>
            <person name="Chen F."/>
            <person name="Tice H."/>
            <person name="Cheng J.F."/>
            <person name="Lucas S."/>
            <person name="Chertkov O."/>
            <person name="Bruce D."/>
            <person name="Brettin T."/>
            <person name="Detter J.C."/>
            <person name="Han C."/>
            <person name="Goodwin L."/>
            <person name="Land M."/>
            <person name="Hauser L."/>
            <person name="Chang Y.J."/>
            <person name="Jeffries C.D."/>
            <person name="Pitluck S."/>
            <person name="Pati A."/>
            <person name="Mavromatis K."/>
            <person name="Ivanova N."/>
            <person name="Ovchinnikova G."/>
            <person name="Chen A."/>
            <person name="Palaniappan K."/>
            <person name="Chain P."/>
            <person name="Rohde M."/>
            <person name="Bristow J."/>
            <person name="Eisen J.A."/>
            <person name="Markowitz V."/>
            <person name="Hugenholtz P."/>
            <person name="Kyrpides N.C."/>
            <person name="Klenk H.P."/>
        </authorList>
    </citation>
    <scope>NUCLEOTIDE SEQUENCE [LARGE SCALE GENOMIC DNA]</scope>
    <source>
        <strain evidence="4">DSM 12940 / JCM 11049 / AX-2</strain>
    </source>
</reference>
<dbReference type="KEGG" id="hut:Huta_1022"/>
<dbReference type="SUPFAM" id="SSF53850">
    <property type="entry name" value="Periplasmic binding protein-like II"/>
    <property type="match status" value="1"/>
</dbReference>
<dbReference type="STRING" id="519442.Huta_1022"/>
<dbReference type="RefSeq" id="WP_015788781.1">
    <property type="nucleotide sequence ID" value="NC_013158.1"/>
</dbReference>
<comment type="similarity">
    <text evidence="1">Belongs to the bacterial solute-binding protein 1 family. WtpA subfamily.</text>
</comment>
<evidence type="ECO:0000256" key="1">
    <source>
        <dbReference type="ARBA" id="ARBA00009438"/>
    </source>
</evidence>
<name>C7NVC1_HALUD</name>
<dbReference type="AlphaFoldDB" id="C7NVC1"/>
<dbReference type="InterPro" id="IPR006311">
    <property type="entry name" value="TAT_signal"/>
</dbReference>
<protein>
    <submittedName>
        <fullName evidence="3">Extracellular solute-binding protein family 1</fullName>
    </submittedName>
</protein>
<accession>C7NVC1</accession>
<dbReference type="InterPro" id="IPR050682">
    <property type="entry name" value="ModA/WtpA"/>
</dbReference>
<dbReference type="GeneID" id="8383295"/>
<dbReference type="GO" id="GO:0015689">
    <property type="term" value="P:molybdate ion transport"/>
    <property type="evidence" value="ECO:0007669"/>
    <property type="project" value="TreeGrafter"/>
</dbReference>
<evidence type="ECO:0000313" key="3">
    <source>
        <dbReference type="EMBL" id="ACV11205.1"/>
    </source>
</evidence>
<proteinExistence type="inferred from homology"/>